<dbReference type="PANTHER" id="PTHR43342:SF2">
    <property type="entry name" value="POTENTIAL NAD-REDUCING HYDROGENASE SUBUNIT"/>
    <property type="match status" value="1"/>
</dbReference>
<gene>
    <name evidence="10" type="ORF">ISP17_18160</name>
</gene>
<comment type="caution">
    <text evidence="10">The sequence shown here is derived from an EMBL/GenBank/DDBJ whole genome shotgun (WGS) entry which is preliminary data.</text>
</comment>
<dbReference type="Gene3D" id="1.10.10.1590">
    <property type="entry name" value="NADH-quinone oxidoreductase subunit E"/>
    <property type="match status" value="1"/>
</dbReference>
<dbReference type="InterPro" id="IPR028431">
    <property type="entry name" value="NADP_DH_HndA-like"/>
</dbReference>
<dbReference type="PIRSF" id="PIRSF000216">
    <property type="entry name" value="NADH_DH_24kDa"/>
    <property type="match status" value="1"/>
</dbReference>
<evidence type="ECO:0000313" key="11">
    <source>
        <dbReference type="Proteomes" id="UP001620460"/>
    </source>
</evidence>
<dbReference type="InterPro" id="IPR036249">
    <property type="entry name" value="Thioredoxin-like_sf"/>
</dbReference>
<comment type="similarity">
    <text evidence="1">Belongs to the complex I 24 kDa subunit family.</text>
</comment>
<dbReference type="InterPro" id="IPR002023">
    <property type="entry name" value="NuoE-like"/>
</dbReference>
<keyword evidence="11" id="KW-1185">Reference proteome</keyword>
<comment type="cofactor">
    <cofactor evidence="9">
        <name>[2Fe-2S] cluster</name>
        <dbReference type="ChEBI" id="CHEBI:190135"/>
    </cofactor>
</comment>
<dbReference type="Pfam" id="PF01257">
    <property type="entry name" value="2Fe-2S_thioredx"/>
    <property type="match status" value="1"/>
</dbReference>
<evidence type="ECO:0000256" key="8">
    <source>
        <dbReference type="ARBA" id="ARBA00032788"/>
    </source>
</evidence>
<reference evidence="10 11" key="1">
    <citation type="submission" date="2020-10" db="EMBL/GenBank/DDBJ databases">
        <title>Phylogeny of dyella-like bacteria.</title>
        <authorList>
            <person name="Fu J."/>
        </authorList>
    </citation>
    <scope>NUCLEOTIDE SEQUENCE [LARGE SCALE GENOMIC DNA]</scope>
    <source>
        <strain evidence="10 11">Gsoil3046</strain>
    </source>
</reference>
<keyword evidence="3" id="KW-0001">2Fe-2S</keyword>
<sequence length="173" mass="18988">MNHPARAGSGPQENSKWLSPESHAAVLEVTARLKDQPGALLPILHGVQEALGYVPEGAIPLIARELNLSRADVHGVVSFYHFFRTRPSGKRIVYLCRAESCQAMGAAALEQHVKQRLGVDFHETTDDGLFTLEPVYCLGNCACSPAMLVDEELHGRVTPERFDAWLKTAREAS</sequence>
<dbReference type="Proteomes" id="UP001620460">
    <property type="component" value="Unassembled WGS sequence"/>
</dbReference>
<keyword evidence="5" id="KW-0408">Iron</keyword>
<dbReference type="InterPro" id="IPR041921">
    <property type="entry name" value="NuoE_N"/>
</dbReference>
<evidence type="ECO:0000256" key="1">
    <source>
        <dbReference type="ARBA" id="ARBA00010643"/>
    </source>
</evidence>
<proteinExistence type="inferred from homology"/>
<evidence type="ECO:0000256" key="4">
    <source>
        <dbReference type="ARBA" id="ARBA00022723"/>
    </source>
</evidence>
<accession>A0ABW8K063</accession>
<evidence type="ECO:0000256" key="5">
    <source>
        <dbReference type="ARBA" id="ARBA00023004"/>
    </source>
</evidence>
<evidence type="ECO:0000256" key="6">
    <source>
        <dbReference type="ARBA" id="ARBA00023014"/>
    </source>
</evidence>
<evidence type="ECO:0000256" key="7">
    <source>
        <dbReference type="ARBA" id="ARBA00031580"/>
    </source>
</evidence>
<organism evidence="10 11">
    <name type="scientific">Dyella ginsengisoli</name>
    <dbReference type="NCBI Taxonomy" id="363848"/>
    <lineage>
        <taxon>Bacteria</taxon>
        <taxon>Pseudomonadati</taxon>
        <taxon>Pseudomonadota</taxon>
        <taxon>Gammaproteobacteria</taxon>
        <taxon>Lysobacterales</taxon>
        <taxon>Rhodanobacteraceae</taxon>
        <taxon>Dyella</taxon>
    </lineage>
</organism>
<dbReference type="RefSeq" id="WP_404635727.1">
    <property type="nucleotide sequence ID" value="NZ_JADIKM010000006.1"/>
</dbReference>
<evidence type="ECO:0000313" key="10">
    <source>
        <dbReference type="EMBL" id="MFK2905890.1"/>
    </source>
</evidence>
<keyword evidence="4" id="KW-0479">Metal-binding</keyword>
<dbReference type="SUPFAM" id="SSF52833">
    <property type="entry name" value="Thioredoxin-like"/>
    <property type="match status" value="1"/>
</dbReference>
<evidence type="ECO:0000256" key="9">
    <source>
        <dbReference type="ARBA" id="ARBA00034078"/>
    </source>
</evidence>
<dbReference type="PANTHER" id="PTHR43342">
    <property type="entry name" value="NADH-QUINONE OXIDOREDUCTASE, E SUBUNIT"/>
    <property type="match status" value="1"/>
</dbReference>
<dbReference type="Gene3D" id="3.40.30.10">
    <property type="entry name" value="Glutaredoxin"/>
    <property type="match status" value="1"/>
</dbReference>
<evidence type="ECO:0000256" key="2">
    <source>
        <dbReference type="ARBA" id="ARBA00019898"/>
    </source>
</evidence>
<evidence type="ECO:0000256" key="3">
    <source>
        <dbReference type="ARBA" id="ARBA00022714"/>
    </source>
</evidence>
<dbReference type="NCBIfam" id="NF004638">
    <property type="entry name" value="PRK05988.1"/>
    <property type="match status" value="1"/>
</dbReference>
<keyword evidence="6" id="KW-0411">Iron-sulfur</keyword>
<dbReference type="CDD" id="cd03081">
    <property type="entry name" value="TRX_Fd_NuoE_FDH_gamma"/>
    <property type="match status" value="1"/>
</dbReference>
<name>A0ABW8K063_9GAMM</name>
<dbReference type="EMBL" id="JADIKM010000006">
    <property type="protein sequence ID" value="MFK2905890.1"/>
    <property type="molecule type" value="Genomic_DNA"/>
</dbReference>
<protein>
    <recommendedName>
        <fullName evidence="2">NADH-quinone oxidoreductase subunit E</fullName>
    </recommendedName>
    <alternativeName>
        <fullName evidence="7">NADH dehydrogenase I subunit E</fullName>
    </alternativeName>
    <alternativeName>
        <fullName evidence="8">NDH-1 subunit E</fullName>
    </alternativeName>
</protein>